<dbReference type="Proteomes" id="UP000830375">
    <property type="component" value="Unassembled WGS sequence"/>
</dbReference>
<evidence type="ECO:0000259" key="6">
    <source>
        <dbReference type="PROSITE" id="PS50835"/>
    </source>
</evidence>
<evidence type="ECO:0000256" key="4">
    <source>
        <dbReference type="SAM" id="Phobius"/>
    </source>
</evidence>
<proteinExistence type="predicted"/>
<evidence type="ECO:0000256" key="1">
    <source>
        <dbReference type="ARBA" id="ARBA00004370"/>
    </source>
</evidence>
<keyword evidence="5" id="KW-0732">Signal</keyword>
<gene>
    <name evidence="7" type="ORF">H4Q32_020587</name>
</gene>
<sequence>MMMETLLLLFLLTHASGTQDIHTVKKILVQKQQTITIPCSYDQKYTNYPKYMSSGADWLFSHNVSHSRLSIVDNHKEHFFTATLREAEVSDTGTYWCGFSLPGYDDGTSFYLQVTEAEAGLSVSSQNVSGYEGGNVTIRCHGASHWCTIGGSCVGGDGVFPERTAVSDDGGVLNVTLWPLQKEDSGWYYCSNDVSQMPVYVTVMEAQDFTQFTTNSSQSNTSLQADSWALWLLVLAALLPISVCGAVMLIKAKNKRKQRAESFNLYEGMNKQQLPKGTGKNSEVMCDNLYEIMNGIKQNNQGNVKSNEVGCEDLYEIMTVNKGNTQTATENKSIYASMVRKVKTRLHNDTDMDLNGLLFIFSFIRLSGAQDVTTIKQICVQRGQSVIIPCLYHQKYAFSCKYLSAGYFWLLSDYVDFSDQRCRRKTALISDDTSRHIFTVHMDDVQESGYYWCAIQNVMGSENGSVTITCYHQGQSIVKWCKFGGQCFTGASGTLDGASVEIRYGPRNTTVRMSGLKMENAGWYCCSTEDLQMPVHIAVDENESNMSPVMAKSVQISPGPRKRTAILFLLPVILEILLIIVIYSALRLFKFCKRRFFQSVNEAEEGQYVTMHRSQSSHSYGCADGEAVYENMAGLKTNSEIPASIQKSTRPALVKKSDLSKVSLREPDYVNVLKK</sequence>
<dbReference type="SMART" id="SM00409">
    <property type="entry name" value="IG"/>
    <property type="match status" value="3"/>
</dbReference>
<dbReference type="Gene3D" id="2.60.40.10">
    <property type="entry name" value="Immunoglobulins"/>
    <property type="match status" value="4"/>
</dbReference>
<evidence type="ECO:0000256" key="5">
    <source>
        <dbReference type="SAM" id="SignalP"/>
    </source>
</evidence>
<evidence type="ECO:0000313" key="7">
    <source>
        <dbReference type="EMBL" id="KAI2649334.1"/>
    </source>
</evidence>
<feature type="domain" description="Ig-like" evidence="6">
    <location>
        <begin position="370"/>
        <end position="469"/>
    </location>
</feature>
<dbReference type="SUPFAM" id="SSF48726">
    <property type="entry name" value="Immunoglobulin"/>
    <property type="match status" value="4"/>
</dbReference>
<feature type="signal peptide" evidence="5">
    <location>
        <begin position="1"/>
        <end position="17"/>
    </location>
</feature>
<evidence type="ECO:0000256" key="2">
    <source>
        <dbReference type="ARBA" id="ARBA00022692"/>
    </source>
</evidence>
<name>A0ABQ8LG71_LABRO</name>
<dbReference type="InterPro" id="IPR036179">
    <property type="entry name" value="Ig-like_dom_sf"/>
</dbReference>
<dbReference type="PANTHER" id="PTHR11860">
    <property type="entry name" value="POLYMERIC-IMMUNOGLOBULIN RECEPTOR"/>
    <property type="match status" value="1"/>
</dbReference>
<reference evidence="7 8" key="1">
    <citation type="submission" date="2022-01" db="EMBL/GenBank/DDBJ databases">
        <title>A high-quality chromosome-level genome assembly of rohu carp, Labeo rohita.</title>
        <authorList>
            <person name="Arick M.A. II"/>
            <person name="Hsu C.-Y."/>
            <person name="Magbanua Z."/>
            <person name="Pechanova O."/>
            <person name="Grover C."/>
            <person name="Miller E."/>
            <person name="Thrash A."/>
            <person name="Ezzel L."/>
            <person name="Alam S."/>
            <person name="Benzie J."/>
            <person name="Hamilton M."/>
            <person name="Karsi A."/>
            <person name="Lawrence M.L."/>
            <person name="Peterson D.G."/>
        </authorList>
    </citation>
    <scope>NUCLEOTIDE SEQUENCE [LARGE SCALE GENOMIC DNA]</scope>
    <source>
        <strain evidence="8">BAU-BD-2019</strain>
        <tissue evidence="7">Blood</tissue>
    </source>
</reference>
<feature type="transmembrane region" description="Helical" evidence="4">
    <location>
        <begin position="565"/>
        <end position="586"/>
    </location>
</feature>
<feature type="transmembrane region" description="Helical" evidence="4">
    <location>
        <begin position="228"/>
        <end position="250"/>
    </location>
</feature>
<dbReference type="EMBL" id="JACTAM010000024">
    <property type="protein sequence ID" value="KAI2649334.1"/>
    <property type="molecule type" value="Genomic_DNA"/>
</dbReference>
<keyword evidence="8" id="KW-1185">Reference proteome</keyword>
<evidence type="ECO:0000313" key="8">
    <source>
        <dbReference type="Proteomes" id="UP000830375"/>
    </source>
</evidence>
<accession>A0ABQ8LG71</accession>
<keyword evidence="3 4" id="KW-0472">Membrane</keyword>
<comment type="caution">
    <text evidence="7">The sequence shown here is derived from an EMBL/GenBank/DDBJ whole genome shotgun (WGS) entry which is preliminary data.</text>
</comment>
<organism evidence="7 8">
    <name type="scientific">Labeo rohita</name>
    <name type="common">Indian major carp</name>
    <name type="synonym">Cyprinus rohita</name>
    <dbReference type="NCBI Taxonomy" id="84645"/>
    <lineage>
        <taxon>Eukaryota</taxon>
        <taxon>Metazoa</taxon>
        <taxon>Chordata</taxon>
        <taxon>Craniata</taxon>
        <taxon>Vertebrata</taxon>
        <taxon>Euteleostomi</taxon>
        <taxon>Actinopterygii</taxon>
        <taxon>Neopterygii</taxon>
        <taxon>Teleostei</taxon>
        <taxon>Ostariophysi</taxon>
        <taxon>Cypriniformes</taxon>
        <taxon>Cyprinidae</taxon>
        <taxon>Labeoninae</taxon>
        <taxon>Labeonini</taxon>
        <taxon>Labeo</taxon>
    </lineage>
</organism>
<dbReference type="InterPro" id="IPR013783">
    <property type="entry name" value="Ig-like_fold"/>
</dbReference>
<dbReference type="InterPro" id="IPR007110">
    <property type="entry name" value="Ig-like_dom"/>
</dbReference>
<evidence type="ECO:0000256" key="3">
    <source>
        <dbReference type="ARBA" id="ARBA00023136"/>
    </source>
</evidence>
<keyword evidence="4" id="KW-1133">Transmembrane helix</keyword>
<keyword evidence="2 4" id="KW-0812">Transmembrane</keyword>
<dbReference type="PROSITE" id="PS50835">
    <property type="entry name" value="IG_LIKE"/>
    <property type="match status" value="1"/>
</dbReference>
<comment type="subcellular location">
    <subcellularLocation>
        <location evidence="1">Membrane</location>
    </subcellularLocation>
</comment>
<dbReference type="InterPro" id="IPR003599">
    <property type="entry name" value="Ig_sub"/>
</dbReference>
<protein>
    <submittedName>
        <fullName evidence="7">CMRF35-like molecule 5</fullName>
    </submittedName>
</protein>
<dbReference type="InterPro" id="IPR050671">
    <property type="entry name" value="CD300_family_receptors"/>
</dbReference>
<feature type="chain" id="PRO_5045081248" evidence="5">
    <location>
        <begin position="18"/>
        <end position="675"/>
    </location>
</feature>
<dbReference type="PANTHER" id="PTHR11860:SF87">
    <property type="entry name" value="CMRF35-LIKE MOLECULE 8"/>
    <property type="match status" value="1"/>
</dbReference>